<proteinExistence type="predicted"/>
<dbReference type="STRING" id="1691903.A9B99_16035"/>
<reference evidence="3" key="1">
    <citation type="submission" date="2016-05" db="EMBL/GenBank/DDBJ databases">
        <authorList>
            <person name="Behera P."/>
            <person name="Vaishampayan P."/>
            <person name="Singh N."/>
            <person name="Raina V."/>
            <person name="Suar M."/>
            <person name="Pattnaik A."/>
            <person name="Rastogi G."/>
        </authorList>
    </citation>
    <scope>NUCLEOTIDE SEQUENCE [LARGE SCALE GENOMIC DNA]</scope>
    <source>
        <strain evidence="3">MP23</strain>
    </source>
</reference>
<comment type="caution">
    <text evidence="2">The sequence shown here is derived from an EMBL/GenBank/DDBJ whole genome shotgun (WGS) entry which is preliminary data.</text>
</comment>
<dbReference type="Pfam" id="PF12084">
    <property type="entry name" value="DUF3561"/>
    <property type="match status" value="1"/>
</dbReference>
<organism evidence="2 3">
    <name type="scientific">Mangrovibacter phragmitis</name>
    <dbReference type="NCBI Taxonomy" id="1691903"/>
    <lineage>
        <taxon>Bacteria</taxon>
        <taxon>Pseudomonadati</taxon>
        <taxon>Pseudomonadota</taxon>
        <taxon>Gammaproteobacteria</taxon>
        <taxon>Enterobacterales</taxon>
        <taxon>Enterobacteriaceae</taxon>
        <taxon>Mangrovibacter</taxon>
    </lineage>
</organism>
<protein>
    <recommendedName>
        <fullName evidence="4">Cytochrome oxidase subunit</fullName>
    </recommendedName>
</protein>
<dbReference type="NCBIfam" id="NF008001">
    <property type="entry name" value="PRK10726.1"/>
    <property type="match status" value="1"/>
</dbReference>
<keyword evidence="1" id="KW-1133">Transmembrane helix</keyword>
<feature type="transmembrane region" description="Helical" evidence="1">
    <location>
        <begin position="26"/>
        <end position="49"/>
    </location>
</feature>
<feature type="transmembrane region" description="Helical" evidence="1">
    <location>
        <begin position="56"/>
        <end position="80"/>
    </location>
</feature>
<keyword evidence="3" id="KW-1185">Reference proteome</keyword>
<evidence type="ECO:0008006" key="4">
    <source>
        <dbReference type="Google" id="ProtNLM"/>
    </source>
</evidence>
<feature type="transmembrane region" description="Helical" evidence="1">
    <location>
        <begin position="86"/>
        <end position="109"/>
    </location>
</feature>
<evidence type="ECO:0000256" key="1">
    <source>
        <dbReference type="SAM" id="Phobius"/>
    </source>
</evidence>
<dbReference type="OrthoDB" id="6414990at2"/>
<evidence type="ECO:0000313" key="3">
    <source>
        <dbReference type="Proteomes" id="UP000078225"/>
    </source>
</evidence>
<dbReference type="AlphaFoldDB" id="A0A1B7KZ50"/>
<dbReference type="EMBL" id="LYRP01000048">
    <property type="protein sequence ID" value="OAT75368.1"/>
    <property type="molecule type" value="Genomic_DNA"/>
</dbReference>
<keyword evidence="1" id="KW-0472">Membrane</keyword>
<accession>A0A1B7KZ50</accession>
<dbReference type="RefSeq" id="WP_064600997.1">
    <property type="nucleotide sequence ID" value="NZ_CP134782.1"/>
</dbReference>
<name>A0A1B7KZ50_9ENTR</name>
<sequence length="110" mass="12348">MRNTTQLIVSRADTVPPPASNTENSWSLPGGIIGFVAWLLALAVPFWLYGSNTLFFFLYTWPFFLALMPVAIVVGIAVHSLLHRRLWLSCPLTCLVVMVMFGCLFMWLLG</sequence>
<evidence type="ECO:0000313" key="2">
    <source>
        <dbReference type="EMBL" id="OAT75368.1"/>
    </source>
</evidence>
<keyword evidence="1" id="KW-0812">Transmembrane</keyword>
<dbReference type="InterPro" id="IPR022721">
    <property type="entry name" value="DUF3561"/>
</dbReference>
<dbReference type="Proteomes" id="UP000078225">
    <property type="component" value="Unassembled WGS sequence"/>
</dbReference>
<gene>
    <name evidence="2" type="ORF">A9B99_16035</name>
</gene>